<dbReference type="RefSeq" id="WP_146294358.1">
    <property type="nucleotide sequence ID" value="NZ_CP042326.1"/>
</dbReference>
<protein>
    <submittedName>
        <fullName evidence="2">DNA double-strand break repair nuclease NurA</fullName>
    </submittedName>
</protein>
<dbReference type="OrthoDB" id="9799918at2"/>
<dbReference type="Pfam" id="PF09376">
    <property type="entry name" value="NurA"/>
    <property type="match status" value="1"/>
</dbReference>
<keyword evidence="3" id="KW-1185">Reference proteome</keyword>
<evidence type="ECO:0000259" key="1">
    <source>
        <dbReference type="SMART" id="SM00933"/>
    </source>
</evidence>
<gene>
    <name evidence="2" type="ORF">FRE64_01585</name>
</gene>
<evidence type="ECO:0000313" key="2">
    <source>
        <dbReference type="EMBL" id="QDZ38747.1"/>
    </source>
</evidence>
<dbReference type="AlphaFoldDB" id="A0A5B8NIH2"/>
<dbReference type="InterPro" id="IPR018977">
    <property type="entry name" value="NurA_domain"/>
</dbReference>
<evidence type="ECO:0000313" key="3">
    <source>
        <dbReference type="Proteomes" id="UP000318453"/>
    </source>
</evidence>
<dbReference type="SMART" id="SM00933">
    <property type="entry name" value="NurA"/>
    <property type="match status" value="1"/>
</dbReference>
<name>A0A5B8NIH2_9CHRO</name>
<accession>A0A5B8NIH2</accession>
<dbReference type="KEGG" id="enn:FRE64_01585"/>
<dbReference type="Proteomes" id="UP000318453">
    <property type="component" value="Chromosome"/>
</dbReference>
<reference evidence="2 3" key="1">
    <citation type="submission" date="2019-08" db="EMBL/GenBank/DDBJ databases">
        <title>Carotenoids and Carotenoid Binding Proteins in the Halophilic Cyanobacterium Euhalothece sp. ZM00.</title>
        <authorList>
            <person name="Cho S.M."/>
            <person name="Song J.Y."/>
            <person name="Park Y.-I."/>
        </authorList>
    </citation>
    <scope>NUCLEOTIDE SEQUENCE [LARGE SCALE GENOMIC DNA]</scope>
    <source>
        <strain evidence="2 3">Z-M001</strain>
    </source>
</reference>
<sequence length="397" mass="45240">MLDITKLTGQLPAISKHLQQEAQASNQRLEVAQKRLAESVLAQETLETQQEEWRDRALFKAAIPLEPLDTCQDIPTPPYAHSVFATDGSQISPSHHEIAYCYLINIGRVMLHYGQSLFPVLDSIPEVFYTQEDLYESRQWGIPTDEWLGYRRTVSEIEALAEMAYRWVKPPGAHDEPNLALVDGSLIYWFLENLPTPARNQLLPRIFRAWEQLQAAQVPLMGYLSANRHTEAVRFLRYASCPYNVPDCQTFCANEENQLPCQSCEPLRDTTLWQTLLSPGQRSAIWRSQSPILELYPEEFAIHFCYVHVGTEIARVEFPAWIAQDIELLEQSLGLLLGQVYKGYGYPVAIAESHNQAVVRSSDRARFFALLEREMIKAGLPNVGVSYKESNKRDSIA</sequence>
<proteinExistence type="predicted"/>
<organism evidence="2 3">
    <name type="scientific">Euhalothece natronophila Z-M001</name>
    <dbReference type="NCBI Taxonomy" id="522448"/>
    <lineage>
        <taxon>Bacteria</taxon>
        <taxon>Bacillati</taxon>
        <taxon>Cyanobacteriota</taxon>
        <taxon>Cyanophyceae</taxon>
        <taxon>Oscillatoriophycideae</taxon>
        <taxon>Chroococcales</taxon>
        <taxon>Halothecacae</taxon>
        <taxon>Halothece cluster</taxon>
        <taxon>Euhalothece</taxon>
    </lineage>
</organism>
<dbReference type="EMBL" id="CP042326">
    <property type="protein sequence ID" value="QDZ38747.1"/>
    <property type="molecule type" value="Genomic_DNA"/>
</dbReference>
<feature type="domain" description="NurA" evidence="1">
    <location>
        <begin position="81"/>
        <end position="359"/>
    </location>
</feature>